<organism evidence="2 3">
    <name type="scientific">Syphacia muris</name>
    <dbReference type="NCBI Taxonomy" id="451379"/>
    <lineage>
        <taxon>Eukaryota</taxon>
        <taxon>Metazoa</taxon>
        <taxon>Ecdysozoa</taxon>
        <taxon>Nematoda</taxon>
        <taxon>Chromadorea</taxon>
        <taxon>Rhabditida</taxon>
        <taxon>Spirurina</taxon>
        <taxon>Oxyuridomorpha</taxon>
        <taxon>Oxyuroidea</taxon>
        <taxon>Oxyuridae</taxon>
        <taxon>Syphacia</taxon>
    </lineage>
</organism>
<evidence type="ECO:0000256" key="1">
    <source>
        <dbReference type="SAM" id="MobiDB-lite"/>
    </source>
</evidence>
<dbReference type="AlphaFoldDB" id="A0A158R6A2"/>
<evidence type="ECO:0000313" key="3">
    <source>
        <dbReference type="WBParaSite" id="SMUV_0001048101-mRNA-1"/>
    </source>
</evidence>
<evidence type="ECO:0000313" key="2">
    <source>
        <dbReference type="Proteomes" id="UP000046393"/>
    </source>
</evidence>
<dbReference type="WBParaSite" id="SMUV_0001048101-mRNA-1">
    <property type="protein sequence ID" value="SMUV_0001048101-mRNA-1"/>
    <property type="gene ID" value="SMUV_0001048101"/>
</dbReference>
<protein>
    <submittedName>
        <fullName evidence="3">PHD-type domain-containing protein</fullName>
    </submittedName>
</protein>
<keyword evidence="2" id="KW-1185">Reference proteome</keyword>
<name>A0A158R6A2_9BILA</name>
<dbReference type="Proteomes" id="UP000046393">
    <property type="component" value="Unplaced"/>
</dbReference>
<reference evidence="3" key="1">
    <citation type="submission" date="2016-04" db="UniProtKB">
        <authorList>
            <consortium name="WormBaseParasite"/>
        </authorList>
    </citation>
    <scope>IDENTIFICATION</scope>
</reference>
<proteinExistence type="predicted"/>
<feature type="region of interest" description="Disordered" evidence="1">
    <location>
        <begin position="585"/>
        <end position="652"/>
    </location>
</feature>
<sequence length="961" mass="109505">MNELKPIYIDLSQKKVQFSMEAPDSENSSVGVPAINKEHIGLEMCSPVNFHVENELSVVHFNEQQGSDSDEGRNKCNTSKKKQLKKLRSETISANGICPPPPSQPVPIVHWRDSDASLQDIFPKSYAYQVPITARPSVHYLEPNRWEKEREFFRDKYRYWCAVAQNVKVPERERQRLKRLTEQLAWLLNNSWFGGDESLAPPEMLWRARKEEMRRLEQLLVRKQIVPREVSNAGRKDLDRSNGSVEQLNMSSDAVASETLINLPRIKVTEKADEDNFKNDCLTSDSSVNGKRKNIRVKLTNSCDNGSPNKEKKMRTYDFEESECLKGGRTGIYAVKGDVTKKMLLDGKKNSSEANRRLLTESVICKSNWKLYEREPLSEDVADKSSSLLSLSILYRRWSDVLKKLHCEVGPNARLLCKDVESFLKEMKEVYNSLPQDLYKFYEKQNKLKKKLSDNMLDFYCVSWILCDSVELPKHEAEGGVSETSQDQNVSAIVVERSIVASALECCDLSDIQYDEGLNNKCTESKMKELRERANGAITASSYREFIAEPVEQTSKEIVFGEKKNLLDTSVGVSMKSALSESSTSFPHSAINLLPPSGLLTRPKRRSKPPNRFLFEDEELEEKQRKSSSSPNKSGLNEARNNEKRSSQIKKRNLQLQPKVLDIVPVISSTTPMEEFHIVNDDDDDEILDDMKAMNFQCCSAKEEEKSKSNSVPDYNVEPELFNDDVELVEPVRKIYRDSTGRNRVTFIFKAHFYNGVSQEVSERAYKEWKNRQKVSNDRKSEISKKDVQATIRRDISRPIQYGSLTSPTTTSISQSVVSECDGLKKTNTAKSFASPLSIASSPQAVEEEDIQEIKAIKMEFEGGSSGKKSKSIKLKTQKDHLRMILETEFMEKVEKKWMPVPIEGPFSEKVKSVKLATVRANHLLHSPSSTWLDYQAMKGRLQTMIADLLNEFSRTAEASQ</sequence>
<accession>A0A158R6A2</accession>